<name>A0A375BX61_9BURK</name>
<protein>
    <submittedName>
        <fullName evidence="1">Uncharacterized protein</fullName>
    </submittedName>
</protein>
<organism evidence="1">
    <name type="scientific">Cupriavidus taiwanensis</name>
    <dbReference type="NCBI Taxonomy" id="164546"/>
    <lineage>
        <taxon>Bacteria</taxon>
        <taxon>Pseudomonadati</taxon>
        <taxon>Pseudomonadota</taxon>
        <taxon>Betaproteobacteria</taxon>
        <taxon>Burkholderiales</taxon>
        <taxon>Burkholderiaceae</taxon>
        <taxon>Cupriavidus</taxon>
    </lineage>
</organism>
<proteinExistence type="predicted"/>
<evidence type="ECO:0000313" key="1">
    <source>
        <dbReference type="EMBL" id="SOY57708.1"/>
    </source>
</evidence>
<sequence length="42" mass="4833">MPFPVRLPIAVPATQKNPPRPELTLKVHTIIRLKNFRKNRSG</sequence>
<gene>
    <name evidence="1" type="ORF">CBM2587_B10079</name>
</gene>
<comment type="caution">
    <text evidence="1">The sequence shown here is derived from an EMBL/GenBank/DDBJ whole genome shotgun (WGS) entry which is preliminary data.</text>
</comment>
<dbReference type="Proteomes" id="UP000256780">
    <property type="component" value="Chromosome CBM2587_b"/>
</dbReference>
<dbReference type="AlphaFoldDB" id="A0A375BX61"/>
<dbReference type="EMBL" id="OFSQ01000029">
    <property type="protein sequence ID" value="SOY57708.1"/>
    <property type="molecule type" value="Genomic_DNA"/>
</dbReference>
<accession>A0A375BX61</accession>
<reference evidence="1" key="1">
    <citation type="submission" date="2018-01" db="EMBL/GenBank/DDBJ databases">
        <authorList>
            <person name="Clerissi C."/>
        </authorList>
    </citation>
    <scope>NUCLEOTIDE SEQUENCE</scope>
    <source>
        <strain evidence="1">Cupriavidus sp. LMG 19464</strain>
    </source>
</reference>